<dbReference type="SUPFAM" id="SSF160240">
    <property type="entry name" value="Cation efflux protein cytoplasmic domain-like"/>
    <property type="match status" value="1"/>
</dbReference>
<feature type="transmembrane region" description="Helical" evidence="8">
    <location>
        <begin position="143"/>
        <end position="164"/>
    </location>
</feature>
<dbReference type="Gene3D" id="3.30.70.1350">
    <property type="entry name" value="Cation efflux protein, cytoplasmic domain"/>
    <property type="match status" value="1"/>
</dbReference>
<comment type="similarity">
    <text evidence="2">Belongs to the cation diffusion facilitator (CDF) transporter (TC 2.A.4) family.</text>
</comment>
<dbReference type="InterPro" id="IPR027470">
    <property type="entry name" value="Cation_efflux_CTD"/>
</dbReference>
<proteinExistence type="inferred from homology"/>
<dbReference type="InterPro" id="IPR050291">
    <property type="entry name" value="CDF_Transporter"/>
</dbReference>
<dbReference type="InterPro" id="IPR058533">
    <property type="entry name" value="Cation_efflux_TM"/>
</dbReference>
<organism evidence="11 12">
    <name type="scientific">Pelomonas caseinilytica</name>
    <dbReference type="NCBI Taxonomy" id="2906763"/>
    <lineage>
        <taxon>Bacteria</taxon>
        <taxon>Pseudomonadati</taxon>
        <taxon>Pseudomonadota</taxon>
        <taxon>Betaproteobacteria</taxon>
        <taxon>Burkholderiales</taxon>
        <taxon>Sphaerotilaceae</taxon>
        <taxon>Roseateles</taxon>
    </lineage>
</organism>
<comment type="subcellular location">
    <subcellularLocation>
        <location evidence="1">Membrane</location>
        <topology evidence="1">Multi-pass membrane protein</topology>
    </subcellularLocation>
</comment>
<evidence type="ECO:0000256" key="7">
    <source>
        <dbReference type="SAM" id="MobiDB-lite"/>
    </source>
</evidence>
<comment type="caution">
    <text evidence="11">The sequence shown here is derived from an EMBL/GenBank/DDBJ whole genome shotgun (WGS) entry which is preliminary data.</text>
</comment>
<dbReference type="Pfam" id="PF01545">
    <property type="entry name" value="Cation_efflux"/>
    <property type="match status" value="1"/>
</dbReference>
<keyword evidence="6 8" id="KW-0472">Membrane</keyword>
<dbReference type="PANTHER" id="PTHR43840:SF15">
    <property type="entry name" value="MITOCHONDRIAL METAL TRANSPORTER 1-RELATED"/>
    <property type="match status" value="1"/>
</dbReference>
<dbReference type="InterPro" id="IPR027469">
    <property type="entry name" value="Cation_efflux_TMD_sf"/>
</dbReference>
<dbReference type="RefSeq" id="WP_233392801.1">
    <property type="nucleotide sequence ID" value="NZ_JAJTWT010000005.1"/>
</dbReference>
<evidence type="ECO:0000256" key="2">
    <source>
        <dbReference type="ARBA" id="ARBA00008114"/>
    </source>
</evidence>
<keyword evidence="12" id="KW-1185">Reference proteome</keyword>
<evidence type="ECO:0000256" key="6">
    <source>
        <dbReference type="ARBA" id="ARBA00023136"/>
    </source>
</evidence>
<evidence type="ECO:0000256" key="8">
    <source>
        <dbReference type="SAM" id="Phobius"/>
    </source>
</evidence>
<keyword evidence="4 8" id="KW-0812">Transmembrane</keyword>
<feature type="domain" description="Cation efflux protein cytoplasmic" evidence="10">
    <location>
        <begin position="274"/>
        <end position="349"/>
    </location>
</feature>
<gene>
    <name evidence="11" type="ORF">LXT12_14005</name>
</gene>
<feature type="transmembrane region" description="Helical" evidence="8">
    <location>
        <begin position="176"/>
        <end position="199"/>
    </location>
</feature>
<evidence type="ECO:0000256" key="4">
    <source>
        <dbReference type="ARBA" id="ARBA00022692"/>
    </source>
</evidence>
<feature type="region of interest" description="Disordered" evidence="7">
    <location>
        <begin position="347"/>
        <end position="366"/>
    </location>
</feature>
<keyword evidence="5 8" id="KW-1133">Transmembrane helix</keyword>
<sequence>MDRTSASSWCRRPFPTGAVTRRPFIEGSGAANYPVAFALPASSDDRDLVINQFPEDSEASERTSGERAAAASRSTWVSVGVNLALTSTQIVAGVLTKSQGLVADGVHSLSDLIADFVVLLANHHSQKDADEDHPYGHHRYETAASLVLGLLLLAVGLGMLWSAVVKLERPDAIPQVHMAALWVALGALTAKELLFRYMLAVAKRVKSSMLVANAWHARSDAASSLVVGLGIIGNLAGYPILDPIAAAIVGFMVTKMGWEFGWDALHDLMDRAVDEEEVAAIRQTLAETAGVEGVHDIRTRKMGDMVVVDAHIEVDASLTVEAGHDIAVEARRRVMQRHRVLNLMTHVDPWSRPDGDHEKVAPSAPG</sequence>
<reference evidence="11 12" key="1">
    <citation type="submission" date="2021-12" db="EMBL/GenBank/DDBJ databases">
        <title>Genome seq of p7.</title>
        <authorList>
            <person name="Seo T."/>
        </authorList>
    </citation>
    <scope>NUCLEOTIDE SEQUENCE [LARGE SCALE GENOMIC DNA]</scope>
    <source>
        <strain evidence="11 12">P7</strain>
    </source>
</reference>
<evidence type="ECO:0000256" key="5">
    <source>
        <dbReference type="ARBA" id="ARBA00022989"/>
    </source>
</evidence>
<accession>A0ABS8XHQ4</accession>
<evidence type="ECO:0000259" key="10">
    <source>
        <dbReference type="Pfam" id="PF16916"/>
    </source>
</evidence>
<dbReference type="Proteomes" id="UP001201463">
    <property type="component" value="Unassembled WGS sequence"/>
</dbReference>
<dbReference type="NCBIfam" id="TIGR01297">
    <property type="entry name" value="CDF"/>
    <property type="match status" value="1"/>
</dbReference>
<dbReference type="InterPro" id="IPR036837">
    <property type="entry name" value="Cation_efflux_CTD_sf"/>
</dbReference>
<evidence type="ECO:0000313" key="11">
    <source>
        <dbReference type="EMBL" id="MCE4538366.1"/>
    </source>
</evidence>
<evidence type="ECO:0000256" key="3">
    <source>
        <dbReference type="ARBA" id="ARBA00022448"/>
    </source>
</evidence>
<dbReference type="Pfam" id="PF16916">
    <property type="entry name" value="ZT_dimer"/>
    <property type="match status" value="1"/>
</dbReference>
<dbReference type="InterPro" id="IPR002524">
    <property type="entry name" value="Cation_efflux"/>
</dbReference>
<evidence type="ECO:0000256" key="1">
    <source>
        <dbReference type="ARBA" id="ARBA00004141"/>
    </source>
</evidence>
<evidence type="ECO:0000259" key="9">
    <source>
        <dbReference type="Pfam" id="PF01545"/>
    </source>
</evidence>
<dbReference type="SUPFAM" id="SSF161111">
    <property type="entry name" value="Cation efflux protein transmembrane domain-like"/>
    <property type="match status" value="1"/>
</dbReference>
<keyword evidence="3" id="KW-0813">Transport</keyword>
<feature type="compositionally biased region" description="Basic and acidic residues" evidence="7">
    <location>
        <begin position="349"/>
        <end position="360"/>
    </location>
</feature>
<dbReference type="PANTHER" id="PTHR43840">
    <property type="entry name" value="MITOCHONDRIAL METAL TRANSPORTER 1-RELATED"/>
    <property type="match status" value="1"/>
</dbReference>
<name>A0ABS8XHQ4_9BURK</name>
<evidence type="ECO:0000313" key="12">
    <source>
        <dbReference type="Proteomes" id="UP001201463"/>
    </source>
</evidence>
<dbReference type="EMBL" id="JAJTWT010000005">
    <property type="protein sequence ID" value="MCE4538366.1"/>
    <property type="molecule type" value="Genomic_DNA"/>
</dbReference>
<protein>
    <submittedName>
        <fullName evidence="11">Cation diffusion facilitator family transporter</fullName>
    </submittedName>
</protein>
<feature type="domain" description="Cation efflux protein transmembrane" evidence="9">
    <location>
        <begin position="76"/>
        <end position="269"/>
    </location>
</feature>
<dbReference type="Gene3D" id="1.20.1510.10">
    <property type="entry name" value="Cation efflux protein transmembrane domain"/>
    <property type="match status" value="1"/>
</dbReference>